<dbReference type="Pfam" id="PF10536">
    <property type="entry name" value="PMD"/>
    <property type="match status" value="1"/>
</dbReference>
<comment type="caution">
    <text evidence="3">The sequence shown here is derived from an EMBL/GenBank/DDBJ whole genome shotgun (WGS) entry which is preliminary data.</text>
</comment>
<feature type="domain" description="Aminotransferase-like plant mobile" evidence="2">
    <location>
        <begin position="68"/>
        <end position="290"/>
    </location>
</feature>
<keyword evidence="4" id="KW-1185">Reference proteome</keyword>
<evidence type="ECO:0000313" key="3">
    <source>
        <dbReference type="EMBL" id="KAD5960340.1"/>
    </source>
</evidence>
<dbReference type="OrthoDB" id="990873at2759"/>
<name>A0A5N6P5R6_9ASTR</name>
<evidence type="ECO:0000256" key="1">
    <source>
        <dbReference type="SAM" id="MobiDB-lite"/>
    </source>
</evidence>
<evidence type="ECO:0000313" key="4">
    <source>
        <dbReference type="Proteomes" id="UP000326396"/>
    </source>
</evidence>
<dbReference type="Proteomes" id="UP000326396">
    <property type="component" value="Linkage Group LG14"/>
</dbReference>
<proteinExistence type="predicted"/>
<dbReference type="InterPro" id="IPR044824">
    <property type="entry name" value="MAIN-like"/>
</dbReference>
<gene>
    <name evidence="3" type="ORF">E3N88_11812</name>
</gene>
<feature type="region of interest" description="Disordered" evidence="1">
    <location>
        <begin position="366"/>
        <end position="399"/>
    </location>
</feature>
<reference evidence="3 4" key="1">
    <citation type="submission" date="2019-05" db="EMBL/GenBank/DDBJ databases">
        <title>Mikania micrantha, genome provides insights into the molecular mechanism of rapid growth.</title>
        <authorList>
            <person name="Liu B."/>
        </authorList>
    </citation>
    <scope>NUCLEOTIDE SEQUENCE [LARGE SCALE GENOMIC DNA]</scope>
    <source>
        <strain evidence="3">NLD-2019</strain>
        <tissue evidence="3">Leaf</tissue>
    </source>
</reference>
<protein>
    <recommendedName>
        <fullName evidence="2">Aminotransferase-like plant mobile domain-containing protein</fullName>
    </recommendedName>
</protein>
<dbReference type="EMBL" id="SZYD01000006">
    <property type="protein sequence ID" value="KAD5960340.1"/>
    <property type="molecule type" value="Genomic_DNA"/>
</dbReference>
<evidence type="ECO:0000259" key="2">
    <source>
        <dbReference type="Pfam" id="PF10536"/>
    </source>
</evidence>
<dbReference type="PANTHER" id="PTHR46033">
    <property type="entry name" value="PROTEIN MAIN-LIKE 2"/>
    <property type="match status" value="1"/>
</dbReference>
<dbReference type="PANTHER" id="PTHR46033:SF8">
    <property type="entry name" value="PROTEIN MAINTENANCE OF MERISTEMS-LIKE"/>
    <property type="match status" value="1"/>
</dbReference>
<sequence length="564" mass="65507">MHLHLIPGPMDDRVLYLGAEHRARNLFLNPQEGESCTMDFRRGDGSFWELMYDKHITLTDTNNGYVSLHLLSHLTDNRQLSWGAAALASLYRELYKGTNPQKSIIGGPMSLLQIWAWTRIHTLAPRIVDEQIDRRKPYGARWVDHHISRTETPSHVIKAHRTTLQNLRETDFDWMPYRDVMQRLPEMCKTCINSWKSRCFLIYWNVVEYHPVERVMRQFGFLQEVPAPFPFSREVLRKLRKTQRKGRLETDWSVHHALYVENWNHRRENMVEGVPTNTPTAHHTYNDWFHRHTVLYIKDLRQVHGVIHTGFDDHGGTARYLVDGLGFIGQEALRMRNMGPDHYYENFGGVQSMASQLIGSINHIDQPSYIHTNEPDLGPDNTHPQRAPRDRGRRGRQRTRVNLVQNDDEGEGARHFEGATFNYGEGTSNWEECYRPSSQFVEHGSSNIQLGTELNVNNNQQNNWVSSLFDCTPSSNVIPTMYSDQQGPFQNYDYTGLSVQQPRYEHLTPVQINLDLRMTQPESSSLPNDNEPEQPQPRRIQPRRSPKPVGCGTAGCLMRYPHKH</sequence>
<dbReference type="InterPro" id="IPR019557">
    <property type="entry name" value="AminoTfrase-like_pln_mobile"/>
</dbReference>
<feature type="region of interest" description="Disordered" evidence="1">
    <location>
        <begin position="520"/>
        <end position="554"/>
    </location>
</feature>
<accession>A0A5N6P5R6</accession>
<dbReference type="GO" id="GO:0010073">
    <property type="term" value="P:meristem maintenance"/>
    <property type="evidence" value="ECO:0007669"/>
    <property type="project" value="InterPro"/>
</dbReference>
<organism evidence="3 4">
    <name type="scientific">Mikania micrantha</name>
    <name type="common">bitter vine</name>
    <dbReference type="NCBI Taxonomy" id="192012"/>
    <lineage>
        <taxon>Eukaryota</taxon>
        <taxon>Viridiplantae</taxon>
        <taxon>Streptophyta</taxon>
        <taxon>Embryophyta</taxon>
        <taxon>Tracheophyta</taxon>
        <taxon>Spermatophyta</taxon>
        <taxon>Magnoliopsida</taxon>
        <taxon>eudicotyledons</taxon>
        <taxon>Gunneridae</taxon>
        <taxon>Pentapetalae</taxon>
        <taxon>asterids</taxon>
        <taxon>campanulids</taxon>
        <taxon>Asterales</taxon>
        <taxon>Asteraceae</taxon>
        <taxon>Asteroideae</taxon>
        <taxon>Heliantheae alliance</taxon>
        <taxon>Eupatorieae</taxon>
        <taxon>Mikania</taxon>
    </lineage>
</organism>
<dbReference type="AlphaFoldDB" id="A0A5N6P5R6"/>